<evidence type="ECO:0000313" key="7">
    <source>
        <dbReference type="Proteomes" id="UP000182573"/>
    </source>
</evidence>
<accession>A0A1H2W4N2</accession>
<sequence>MMSSQILSDGELDREWWKEAVVYQIYPRSFSDGDGDGVGDLQGIIDRLDYVADLGVDVIWLNPVYDSPQEDNGYDISDYRTIYHEFGTMADWEALLEAVHDRDMRLVMDLVVNHTSDQHEWFQKSRQRDPAYEDYYIWREGDTDEDGEPVPPNNWESFFGGSAWEYDEVRGEYYLHLYDTSQPDLNWRNDAVRQDVFDTIEWWLEKGIDGFRMDVINLLSKVEGLPDGDPDSEWTGSEHFIDGPEMQSYLTALDEAVLSNYDVMTVGEMPQLTVESAREYAGTDGPLDMAFHFQHTKLDYDDGERWSVGDWSLPELKTIVDRWQDGLAADGWNTLYWENHDQPRSVSRYGDPENYRRESATLLGTFVLTLRGTPYIYQGQELGMTNADWETMDALRDVDAINHARELLERNGVDEYDDVREVVGYRTRDNARTPMQWDDSRNAGFTDGDPWIKVNPNYREINATAQRTDEESVYSYYRRLIQLRSDRDVLVYGDYTDLLPGHETVFAFTRSLSTDAGTERVLVVLHFDDGTETIDLPVEYADATLRECNYDRDDTDPEMVTLAPYEARVYELFD</sequence>
<dbReference type="GO" id="GO:0004556">
    <property type="term" value="F:alpha-amylase activity"/>
    <property type="evidence" value="ECO:0007669"/>
    <property type="project" value="TreeGrafter"/>
</dbReference>
<dbReference type="EMBL" id="FNOF01000006">
    <property type="protein sequence ID" value="SDW75475.1"/>
    <property type="molecule type" value="Genomic_DNA"/>
</dbReference>
<dbReference type="CDD" id="cd11333">
    <property type="entry name" value="AmyAc_SI_OligoGlu_DGase"/>
    <property type="match status" value="1"/>
</dbReference>
<dbReference type="InterPro" id="IPR006047">
    <property type="entry name" value="GH13_cat_dom"/>
</dbReference>
<dbReference type="Gene3D" id="3.90.400.10">
    <property type="entry name" value="Oligo-1,6-glucosidase, Domain 2"/>
    <property type="match status" value="1"/>
</dbReference>
<dbReference type="SMART" id="SM00642">
    <property type="entry name" value="Aamy"/>
    <property type="match status" value="1"/>
</dbReference>
<dbReference type="FunFam" id="3.90.400.10:FF:000001">
    <property type="entry name" value="Maltase A3, isoform A"/>
    <property type="match status" value="1"/>
</dbReference>
<keyword evidence="2" id="KW-0378">Hydrolase</keyword>
<dbReference type="InterPro" id="IPR017853">
    <property type="entry name" value="GH"/>
</dbReference>
<dbReference type="STRING" id="28442.SAMN05443574_106170"/>
<reference evidence="6 7" key="1">
    <citation type="submission" date="2016-10" db="EMBL/GenBank/DDBJ databases">
        <authorList>
            <person name="de Groot N.N."/>
        </authorList>
    </citation>
    <scope>NUCLEOTIDE SEQUENCE [LARGE SCALE GENOMIC DNA]</scope>
    <source>
        <strain evidence="6 7">DSM 3756</strain>
    </source>
</reference>
<dbReference type="FunFam" id="3.20.20.80:FF:000064">
    <property type="entry name" value="Oligo-1,6-glucosidase"/>
    <property type="match status" value="2"/>
</dbReference>
<dbReference type="AlphaFoldDB" id="A0A1H2W4N2"/>
<evidence type="ECO:0000256" key="2">
    <source>
        <dbReference type="ARBA" id="ARBA00022801"/>
    </source>
</evidence>
<dbReference type="SUPFAM" id="SSF51011">
    <property type="entry name" value="Glycosyl hydrolase domain"/>
    <property type="match status" value="1"/>
</dbReference>
<dbReference type="InterPro" id="IPR013780">
    <property type="entry name" value="Glyco_hydro_b"/>
</dbReference>
<dbReference type="Pfam" id="PF00128">
    <property type="entry name" value="Alpha-amylase"/>
    <property type="match status" value="1"/>
</dbReference>
<dbReference type="InterPro" id="IPR045857">
    <property type="entry name" value="O16G_dom_2"/>
</dbReference>
<dbReference type="RefSeq" id="WP_004516659.1">
    <property type="nucleotide sequence ID" value="NZ_FNOF01000006.1"/>
</dbReference>
<dbReference type="PANTHER" id="PTHR10357">
    <property type="entry name" value="ALPHA-AMYLASE FAMILY MEMBER"/>
    <property type="match status" value="1"/>
</dbReference>
<proteinExistence type="inferred from homology"/>
<dbReference type="PANTHER" id="PTHR10357:SF184">
    <property type="entry name" value="OLIGO-1,6-GLUCOSIDASE 1"/>
    <property type="match status" value="1"/>
</dbReference>
<name>A0A1H2W4N2_HALVA</name>
<organism evidence="6 7">
    <name type="scientific">Haloarcula vallismortis</name>
    <name type="common">Halobacterium vallismortis</name>
    <dbReference type="NCBI Taxonomy" id="28442"/>
    <lineage>
        <taxon>Archaea</taxon>
        <taxon>Methanobacteriati</taxon>
        <taxon>Methanobacteriota</taxon>
        <taxon>Stenosarchaea group</taxon>
        <taxon>Halobacteria</taxon>
        <taxon>Halobacteriales</taxon>
        <taxon>Haloarculaceae</taxon>
        <taxon>Haloarcula</taxon>
    </lineage>
</organism>
<evidence type="ECO:0000256" key="1">
    <source>
        <dbReference type="ARBA" id="ARBA00008061"/>
    </source>
</evidence>
<feature type="domain" description="Glycosyl hydrolase family 13 catalytic" evidence="5">
    <location>
        <begin position="24"/>
        <end position="432"/>
    </location>
</feature>
<dbReference type="SMR" id="A0A1H2W4N2"/>
<keyword evidence="3" id="KW-0325">Glycoprotein</keyword>
<protein>
    <submittedName>
        <fullName evidence="6">Oligo-1,6-glucosidase/alpha-glucosidase</fullName>
    </submittedName>
</protein>
<evidence type="ECO:0000256" key="3">
    <source>
        <dbReference type="ARBA" id="ARBA00023180"/>
    </source>
</evidence>
<dbReference type="Gene3D" id="2.60.40.1180">
    <property type="entry name" value="Golgi alpha-mannosidase II"/>
    <property type="match status" value="1"/>
</dbReference>
<evidence type="ECO:0000256" key="4">
    <source>
        <dbReference type="ARBA" id="ARBA00023295"/>
    </source>
</evidence>
<evidence type="ECO:0000259" key="5">
    <source>
        <dbReference type="SMART" id="SM00642"/>
    </source>
</evidence>
<dbReference type="Proteomes" id="UP000182573">
    <property type="component" value="Unassembled WGS sequence"/>
</dbReference>
<dbReference type="NCBIfam" id="NF008183">
    <property type="entry name" value="PRK10933.1"/>
    <property type="match status" value="1"/>
</dbReference>
<gene>
    <name evidence="6" type="ORF">SAMN05443574_106170</name>
</gene>
<dbReference type="GO" id="GO:0009313">
    <property type="term" value="P:oligosaccharide catabolic process"/>
    <property type="evidence" value="ECO:0007669"/>
    <property type="project" value="TreeGrafter"/>
</dbReference>
<evidence type="ECO:0000313" key="6">
    <source>
        <dbReference type="EMBL" id="SDW75475.1"/>
    </source>
</evidence>
<keyword evidence="4" id="KW-0326">Glycosidase</keyword>
<dbReference type="Gene3D" id="3.20.20.80">
    <property type="entry name" value="Glycosidases"/>
    <property type="match status" value="1"/>
</dbReference>
<dbReference type="SUPFAM" id="SSF51445">
    <property type="entry name" value="(Trans)glycosidases"/>
    <property type="match status" value="1"/>
</dbReference>
<comment type="similarity">
    <text evidence="1">Belongs to the glycosyl hydrolase 13 family.</text>
</comment>